<accession>G4ZUI6</accession>
<protein>
    <submittedName>
        <fullName evidence="2">Uncharacterized protein</fullName>
    </submittedName>
</protein>
<reference evidence="2 3" key="1">
    <citation type="journal article" date="2006" name="Science">
        <title>Phytophthora genome sequences uncover evolutionary origins and mechanisms of pathogenesis.</title>
        <authorList>
            <person name="Tyler B.M."/>
            <person name="Tripathy S."/>
            <person name="Zhang X."/>
            <person name="Dehal P."/>
            <person name="Jiang R.H."/>
            <person name="Aerts A."/>
            <person name="Arredondo F.D."/>
            <person name="Baxter L."/>
            <person name="Bensasson D."/>
            <person name="Beynon J.L."/>
            <person name="Chapman J."/>
            <person name="Damasceno C.M."/>
            <person name="Dorrance A.E."/>
            <person name="Dou D."/>
            <person name="Dickerman A.W."/>
            <person name="Dubchak I.L."/>
            <person name="Garbelotto M."/>
            <person name="Gijzen M."/>
            <person name="Gordon S.G."/>
            <person name="Govers F."/>
            <person name="Grunwald N.J."/>
            <person name="Huang W."/>
            <person name="Ivors K.L."/>
            <person name="Jones R.W."/>
            <person name="Kamoun S."/>
            <person name="Krampis K."/>
            <person name="Lamour K.H."/>
            <person name="Lee M.K."/>
            <person name="McDonald W.H."/>
            <person name="Medina M."/>
            <person name="Meijer H.J."/>
            <person name="Nordberg E.K."/>
            <person name="Maclean D.J."/>
            <person name="Ospina-Giraldo M.D."/>
            <person name="Morris P.F."/>
            <person name="Phuntumart V."/>
            <person name="Putnam N.H."/>
            <person name="Rash S."/>
            <person name="Rose J.K."/>
            <person name="Sakihama Y."/>
            <person name="Salamov A.A."/>
            <person name="Savidor A."/>
            <person name="Scheuring C.F."/>
            <person name="Smith B.M."/>
            <person name="Sobral B.W."/>
            <person name="Terry A."/>
            <person name="Torto-Alalibo T.A."/>
            <person name="Win J."/>
            <person name="Xu Z."/>
            <person name="Zhang H."/>
            <person name="Grigoriev I.V."/>
            <person name="Rokhsar D.S."/>
            <person name="Boore J.L."/>
        </authorList>
    </citation>
    <scope>NUCLEOTIDE SEQUENCE [LARGE SCALE GENOMIC DNA]</scope>
    <source>
        <strain evidence="2 3">P6497</strain>
    </source>
</reference>
<dbReference type="GeneID" id="20651699"/>
<proteinExistence type="predicted"/>
<evidence type="ECO:0000313" key="2">
    <source>
        <dbReference type="EMBL" id="EGZ13460.1"/>
    </source>
</evidence>
<evidence type="ECO:0000313" key="3">
    <source>
        <dbReference type="Proteomes" id="UP000002640"/>
    </source>
</evidence>
<dbReference type="PANTHER" id="PTHR34605">
    <property type="entry name" value="PHAGE_INTEGRASE DOMAIN-CONTAINING PROTEIN"/>
    <property type="match status" value="1"/>
</dbReference>
<feature type="non-terminal residue" evidence="2">
    <location>
        <position position="193"/>
    </location>
</feature>
<dbReference type="SUPFAM" id="SSF56349">
    <property type="entry name" value="DNA breaking-rejoining enzymes"/>
    <property type="match status" value="1"/>
</dbReference>
<feature type="non-terminal residue" evidence="2">
    <location>
        <position position="1"/>
    </location>
</feature>
<dbReference type="GO" id="GO:0003677">
    <property type="term" value="F:DNA binding"/>
    <property type="evidence" value="ECO:0007669"/>
    <property type="project" value="InterPro"/>
</dbReference>
<organism evidence="2 3">
    <name type="scientific">Phytophthora sojae (strain P6497)</name>
    <name type="common">Soybean stem and root rot agent</name>
    <name type="synonym">Phytophthora megasperma f. sp. glycines</name>
    <dbReference type="NCBI Taxonomy" id="1094619"/>
    <lineage>
        <taxon>Eukaryota</taxon>
        <taxon>Sar</taxon>
        <taxon>Stramenopiles</taxon>
        <taxon>Oomycota</taxon>
        <taxon>Peronosporomycetes</taxon>
        <taxon>Peronosporales</taxon>
        <taxon>Peronosporaceae</taxon>
        <taxon>Phytophthora</taxon>
    </lineage>
</organism>
<name>G4ZUI6_PHYSP</name>
<keyword evidence="1" id="KW-0233">DNA recombination</keyword>
<dbReference type="InterPro" id="IPR013762">
    <property type="entry name" value="Integrase-like_cat_sf"/>
</dbReference>
<dbReference type="EMBL" id="JH159156">
    <property type="protein sequence ID" value="EGZ13460.1"/>
    <property type="molecule type" value="Genomic_DNA"/>
</dbReference>
<dbReference type="GO" id="GO:0015074">
    <property type="term" value="P:DNA integration"/>
    <property type="evidence" value="ECO:0007669"/>
    <property type="project" value="InterPro"/>
</dbReference>
<gene>
    <name evidence="2" type="ORF">PHYSODRAFT_411286</name>
</gene>
<dbReference type="RefSeq" id="XP_009530889.1">
    <property type="nucleotide sequence ID" value="XM_009532594.1"/>
</dbReference>
<dbReference type="GO" id="GO:0006310">
    <property type="term" value="P:DNA recombination"/>
    <property type="evidence" value="ECO:0007669"/>
    <property type="project" value="UniProtKB-KW"/>
</dbReference>
<dbReference type="OMA" id="YLECNGA"/>
<dbReference type="SMR" id="G4ZUI6"/>
<sequence>FLLRRSEIVAITGGSFKWFAVRAQDIAVLDAEGQPTLSPSKAQSVCMRLIGSKTNQGGSPTTRMLSRSGHPFLCPVFGALILLQVRKHLPTDIPTAVFLDRCGKPACIATDDVSEAIKRAATSTGEDPRCFSSHSLRAGGATHMYRAGTDALTIQFHGRWGSDAFKTYTRPCKESVATLAANMVTGPRGDSTL</sequence>
<dbReference type="InterPro" id="IPR052925">
    <property type="entry name" value="Phage_Integrase-like_Recomb"/>
</dbReference>
<evidence type="ECO:0000256" key="1">
    <source>
        <dbReference type="ARBA" id="ARBA00023172"/>
    </source>
</evidence>
<dbReference type="KEGG" id="psoj:PHYSODRAFT_411286"/>
<dbReference type="InParanoid" id="G4ZUI6"/>
<dbReference type="Proteomes" id="UP000002640">
    <property type="component" value="Unassembled WGS sequence"/>
</dbReference>
<dbReference type="PANTHER" id="PTHR34605:SF3">
    <property type="entry name" value="P CELL-TYPE AGGLUTINATION PROTEIN MAP4-LIKE-RELATED"/>
    <property type="match status" value="1"/>
</dbReference>
<keyword evidence="3" id="KW-1185">Reference proteome</keyword>
<dbReference type="InterPro" id="IPR011010">
    <property type="entry name" value="DNA_brk_join_enz"/>
</dbReference>
<dbReference type="Gene3D" id="1.10.443.10">
    <property type="entry name" value="Intergrase catalytic core"/>
    <property type="match status" value="1"/>
</dbReference>
<dbReference type="AlphaFoldDB" id="G4ZUI6"/>